<dbReference type="GO" id="GO:0046872">
    <property type="term" value="F:metal ion binding"/>
    <property type="evidence" value="ECO:0007669"/>
    <property type="project" value="UniProtKB-KW"/>
</dbReference>
<organism evidence="9">
    <name type="scientific">marine sediment metagenome</name>
    <dbReference type="NCBI Taxonomy" id="412755"/>
    <lineage>
        <taxon>unclassified sequences</taxon>
        <taxon>metagenomes</taxon>
        <taxon>ecological metagenomes</taxon>
    </lineage>
</organism>
<dbReference type="PANTHER" id="PTHR33693:SF1">
    <property type="entry name" value="TYPE-4 URACIL-DNA GLYCOSYLASE"/>
    <property type="match status" value="1"/>
</dbReference>
<dbReference type="CDD" id="cd10030">
    <property type="entry name" value="UDG-F4_TTUDGA_SPO1dp_like"/>
    <property type="match status" value="1"/>
</dbReference>
<dbReference type="SMART" id="SM00987">
    <property type="entry name" value="UreE_C"/>
    <property type="match status" value="1"/>
</dbReference>
<keyword evidence="4" id="KW-0378">Hydrolase</keyword>
<evidence type="ECO:0000256" key="5">
    <source>
        <dbReference type="ARBA" id="ARBA00023004"/>
    </source>
</evidence>
<dbReference type="Gene3D" id="3.40.470.10">
    <property type="entry name" value="Uracil-DNA glycosylase-like domain"/>
    <property type="match status" value="1"/>
</dbReference>
<evidence type="ECO:0000256" key="3">
    <source>
        <dbReference type="ARBA" id="ARBA00022763"/>
    </source>
</evidence>
<keyword evidence="5" id="KW-0408">Iron</keyword>
<comment type="caution">
    <text evidence="9">The sequence shown here is derived from an EMBL/GenBank/DDBJ whole genome shotgun (WGS) entry which is preliminary data.</text>
</comment>
<feature type="domain" description="Uracil-DNA glycosylase-like" evidence="8">
    <location>
        <begin position="28"/>
        <end position="188"/>
    </location>
</feature>
<dbReference type="SMART" id="SM00986">
    <property type="entry name" value="UDG"/>
    <property type="match status" value="1"/>
</dbReference>
<dbReference type="EMBL" id="LAZR01003283">
    <property type="protein sequence ID" value="KKN19995.1"/>
    <property type="molecule type" value="Genomic_DNA"/>
</dbReference>
<dbReference type="GO" id="GO:0006281">
    <property type="term" value="P:DNA repair"/>
    <property type="evidence" value="ECO:0007669"/>
    <property type="project" value="UniProtKB-KW"/>
</dbReference>
<name>A0A0F9NK99_9ZZZZ</name>
<dbReference type="InterPro" id="IPR005122">
    <property type="entry name" value="Uracil-DNA_glycosylase-like"/>
</dbReference>
<evidence type="ECO:0000256" key="1">
    <source>
        <dbReference type="ARBA" id="ARBA00022485"/>
    </source>
</evidence>
<keyword evidence="7" id="KW-0234">DNA repair</keyword>
<dbReference type="GO" id="GO:0051539">
    <property type="term" value="F:4 iron, 4 sulfur cluster binding"/>
    <property type="evidence" value="ECO:0007669"/>
    <property type="project" value="UniProtKB-KW"/>
</dbReference>
<dbReference type="Pfam" id="PF03167">
    <property type="entry name" value="UDG"/>
    <property type="match status" value="1"/>
</dbReference>
<proteinExistence type="predicted"/>
<accession>A0A0F9NK99</accession>
<evidence type="ECO:0000313" key="9">
    <source>
        <dbReference type="EMBL" id="KKN19995.1"/>
    </source>
</evidence>
<keyword evidence="6" id="KW-0411">Iron-sulfur</keyword>
<sequence length="197" mass="21594">MTPYKKHKSKWSGCVRCCLHRNRTCVVLARGKVPCDVLLIGEAPGVSEDVFGKPFFGPAGKLLDRIIEAAIGEQCDYALTNLVACIPIGGDGNKAQEPSKEAIEACAPRLVEFVRLCKPKLIVLVGRLAEKHISGEAQFRLDGKPEGVEWLSGDNYMRFASIIHPAAILRMDISQRGLAIRRSVVILEDAVEDLDNL</sequence>
<evidence type="ECO:0000256" key="7">
    <source>
        <dbReference type="ARBA" id="ARBA00023204"/>
    </source>
</evidence>
<dbReference type="InterPro" id="IPR051536">
    <property type="entry name" value="UDG_Type-4/5"/>
</dbReference>
<protein>
    <recommendedName>
        <fullName evidence="8">Uracil-DNA glycosylase-like domain-containing protein</fullName>
    </recommendedName>
</protein>
<keyword evidence="3" id="KW-0227">DNA damage</keyword>
<dbReference type="GO" id="GO:0097506">
    <property type="term" value="F:deaminated base DNA N-glycosylase activity"/>
    <property type="evidence" value="ECO:0007669"/>
    <property type="project" value="UniProtKB-ARBA"/>
</dbReference>
<dbReference type="PANTHER" id="PTHR33693">
    <property type="entry name" value="TYPE-5 URACIL-DNA GLYCOSYLASE"/>
    <property type="match status" value="1"/>
</dbReference>
<keyword evidence="1" id="KW-0004">4Fe-4S</keyword>
<reference evidence="9" key="1">
    <citation type="journal article" date="2015" name="Nature">
        <title>Complex archaea that bridge the gap between prokaryotes and eukaryotes.</title>
        <authorList>
            <person name="Spang A."/>
            <person name="Saw J.H."/>
            <person name="Jorgensen S.L."/>
            <person name="Zaremba-Niedzwiedzka K."/>
            <person name="Martijn J."/>
            <person name="Lind A.E."/>
            <person name="van Eijk R."/>
            <person name="Schleper C."/>
            <person name="Guy L."/>
            <person name="Ettema T.J."/>
        </authorList>
    </citation>
    <scope>NUCLEOTIDE SEQUENCE</scope>
</reference>
<evidence type="ECO:0000256" key="2">
    <source>
        <dbReference type="ARBA" id="ARBA00022723"/>
    </source>
</evidence>
<evidence type="ECO:0000256" key="6">
    <source>
        <dbReference type="ARBA" id="ARBA00023014"/>
    </source>
</evidence>
<dbReference type="AlphaFoldDB" id="A0A0F9NK99"/>
<gene>
    <name evidence="9" type="ORF">LCGC14_0940130</name>
</gene>
<dbReference type="SUPFAM" id="SSF52141">
    <property type="entry name" value="Uracil-DNA glycosylase-like"/>
    <property type="match status" value="1"/>
</dbReference>
<evidence type="ECO:0000256" key="4">
    <source>
        <dbReference type="ARBA" id="ARBA00022801"/>
    </source>
</evidence>
<dbReference type="InterPro" id="IPR036895">
    <property type="entry name" value="Uracil-DNA_glycosylase-like_sf"/>
</dbReference>
<keyword evidence="2" id="KW-0479">Metal-binding</keyword>
<evidence type="ECO:0000259" key="8">
    <source>
        <dbReference type="SMART" id="SM00986"/>
    </source>
</evidence>